<dbReference type="KEGG" id="tad:TRIADDRAFT_19671"/>
<dbReference type="PRINTS" id="PR00320">
    <property type="entry name" value="GPROTEINBRPT"/>
</dbReference>
<dbReference type="PANTHER" id="PTHR19848:SF8">
    <property type="entry name" value="F-BOX AND WD REPEAT DOMAIN CONTAINING 7"/>
    <property type="match status" value="1"/>
</dbReference>
<feature type="repeat" description="WD" evidence="3">
    <location>
        <begin position="296"/>
        <end position="338"/>
    </location>
</feature>
<dbReference type="PANTHER" id="PTHR19848">
    <property type="entry name" value="WD40 REPEAT PROTEIN"/>
    <property type="match status" value="1"/>
</dbReference>
<dbReference type="CTD" id="6749178"/>
<organism evidence="5 6">
    <name type="scientific">Trichoplax adhaerens</name>
    <name type="common">Trichoplax reptans</name>
    <dbReference type="NCBI Taxonomy" id="10228"/>
    <lineage>
        <taxon>Eukaryota</taxon>
        <taxon>Metazoa</taxon>
        <taxon>Placozoa</taxon>
        <taxon>Uniplacotomia</taxon>
        <taxon>Trichoplacea</taxon>
        <taxon>Trichoplacidae</taxon>
        <taxon>Trichoplax</taxon>
    </lineage>
</organism>
<dbReference type="InterPro" id="IPR001680">
    <property type="entry name" value="WD40_rpt"/>
</dbReference>
<dbReference type="AlphaFoldDB" id="B3RLF7"/>
<gene>
    <name evidence="5" type="ORF">TRIADDRAFT_19671</name>
</gene>
<feature type="repeat" description="WD" evidence="3">
    <location>
        <begin position="69"/>
        <end position="110"/>
    </location>
</feature>
<feature type="domain" description="NWD2 C-terminal beta-propeller" evidence="4">
    <location>
        <begin position="161"/>
        <end position="334"/>
    </location>
</feature>
<dbReference type="GO" id="GO:0000209">
    <property type="term" value="P:protein polyubiquitination"/>
    <property type="evidence" value="ECO:0000318"/>
    <property type="project" value="GO_Central"/>
</dbReference>
<dbReference type="Pfam" id="PF00400">
    <property type="entry name" value="WD40"/>
    <property type="match status" value="1"/>
</dbReference>
<dbReference type="PROSITE" id="PS50082">
    <property type="entry name" value="WD_REPEATS_2"/>
    <property type="match status" value="4"/>
</dbReference>
<proteinExistence type="predicted"/>
<dbReference type="SUPFAM" id="SSF50978">
    <property type="entry name" value="WD40 repeat-like"/>
    <property type="match status" value="1"/>
</dbReference>
<dbReference type="Pfam" id="PF23586">
    <property type="entry name" value="Beta-prop_NWD2_C"/>
    <property type="match status" value="1"/>
</dbReference>
<dbReference type="HOGENOM" id="CLU_724702_0_0_1"/>
<dbReference type="PhylomeDB" id="B3RLF7"/>
<dbReference type="GO" id="GO:0019005">
    <property type="term" value="C:SCF ubiquitin ligase complex"/>
    <property type="evidence" value="ECO:0000318"/>
    <property type="project" value="GO_Central"/>
</dbReference>
<dbReference type="GO" id="GO:1990756">
    <property type="term" value="F:ubiquitin-like ligase-substrate adaptor activity"/>
    <property type="evidence" value="ECO:0000318"/>
    <property type="project" value="GO_Central"/>
</dbReference>
<name>B3RLF7_TRIAD</name>
<evidence type="ECO:0000313" key="5">
    <source>
        <dbReference type="EMBL" id="EDV28761.1"/>
    </source>
</evidence>
<evidence type="ECO:0000313" key="6">
    <source>
        <dbReference type="Proteomes" id="UP000009022"/>
    </source>
</evidence>
<dbReference type="CDD" id="cd00200">
    <property type="entry name" value="WD40"/>
    <property type="match status" value="1"/>
</dbReference>
<feature type="repeat" description="WD" evidence="3">
    <location>
        <begin position="161"/>
        <end position="202"/>
    </location>
</feature>
<reference evidence="5 6" key="1">
    <citation type="journal article" date="2008" name="Nature">
        <title>The Trichoplax genome and the nature of placozoans.</title>
        <authorList>
            <person name="Srivastava M."/>
            <person name="Begovic E."/>
            <person name="Chapman J."/>
            <person name="Putnam N.H."/>
            <person name="Hellsten U."/>
            <person name="Kawashima T."/>
            <person name="Kuo A."/>
            <person name="Mitros T."/>
            <person name="Salamov A."/>
            <person name="Carpenter M.L."/>
            <person name="Signorovitch A.Y."/>
            <person name="Moreno M.A."/>
            <person name="Kamm K."/>
            <person name="Grimwood J."/>
            <person name="Schmutz J."/>
            <person name="Shapiro H."/>
            <person name="Grigoriev I.V."/>
            <person name="Buss L.W."/>
            <person name="Schierwater B."/>
            <person name="Dellaporta S.L."/>
            <person name="Rokhsar D.S."/>
        </authorList>
    </citation>
    <scope>NUCLEOTIDE SEQUENCE [LARGE SCALE GENOMIC DNA]</scope>
    <source>
        <strain evidence="5 6">Grell-BS-1999</strain>
    </source>
</reference>
<dbReference type="RefSeq" id="XP_002107963.1">
    <property type="nucleotide sequence ID" value="XM_002107927.1"/>
</dbReference>
<dbReference type="Proteomes" id="UP000009022">
    <property type="component" value="Unassembled WGS sequence"/>
</dbReference>
<keyword evidence="1 3" id="KW-0853">WD repeat</keyword>
<dbReference type="eggNOG" id="KOG4155">
    <property type="taxonomic scope" value="Eukaryota"/>
</dbReference>
<dbReference type="SMART" id="SM00320">
    <property type="entry name" value="WD40"/>
    <property type="match status" value="6"/>
</dbReference>
<dbReference type="EMBL" id="DS985241">
    <property type="protein sequence ID" value="EDV28761.1"/>
    <property type="molecule type" value="Genomic_DNA"/>
</dbReference>
<dbReference type="STRING" id="10228.B3RLF7"/>
<dbReference type="PROSITE" id="PS00678">
    <property type="entry name" value="WD_REPEATS_1"/>
    <property type="match status" value="2"/>
</dbReference>
<dbReference type="InterPro" id="IPR056534">
    <property type="entry name" value="Beta-prop_NWD2_C"/>
</dbReference>
<evidence type="ECO:0000256" key="2">
    <source>
        <dbReference type="ARBA" id="ARBA00022737"/>
    </source>
</evidence>
<protein>
    <recommendedName>
        <fullName evidence="4">NWD2 C-terminal beta-propeller domain-containing protein</fullName>
    </recommendedName>
</protein>
<dbReference type="InterPro" id="IPR020472">
    <property type="entry name" value="WD40_PAC1"/>
</dbReference>
<dbReference type="InterPro" id="IPR015943">
    <property type="entry name" value="WD40/YVTN_repeat-like_dom_sf"/>
</dbReference>
<accession>B3RLF7</accession>
<dbReference type="Gene3D" id="2.130.10.10">
    <property type="entry name" value="YVTN repeat-like/Quinoprotein amine dehydrogenase"/>
    <property type="match status" value="2"/>
</dbReference>
<dbReference type="InterPro" id="IPR019775">
    <property type="entry name" value="WD40_repeat_CS"/>
</dbReference>
<sequence>MRLSYQTLDQDAFSLAAELIGQLSTLASNEYQYLQLLIESAEEIGAQHSPLLPVTSCLFPPGGVLRYTLHDCKGEILCLETTSNFQYILAGSTDHLVRVWNVTTGELIHTLDKHTSAVHGVHVTSDCRIILSYTYNIDVIANHEVLAWNLQTGEYLYNLQLPRHKKDITFITICKEKNYYVSGSIDNTLKKWDLETGELLETLTISSGFLYSVHIMPHGQTRNERYLLTGSSDTTVIIWDMETRKIHGKMAAHQSSIKSIAVAITENKLIAASGSDRGVVCLWDFHQPNCKVMHQLEGHQSSVEGLTFALDDNYLISMSTKESVLKIWHTKRGYLIANYYLHANPTNFTECAKKNIIIIGLEDGRVMRLKVNRLTDEYLKFDDDQATVCTCL</sequence>
<dbReference type="OMA" id="VIANHEV"/>
<feature type="repeat" description="WD" evidence="3">
    <location>
        <begin position="223"/>
        <end position="249"/>
    </location>
</feature>
<dbReference type="OrthoDB" id="7039484at2759"/>
<dbReference type="PROSITE" id="PS50294">
    <property type="entry name" value="WD_REPEATS_REGION"/>
    <property type="match status" value="1"/>
</dbReference>
<dbReference type="InParanoid" id="B3RLF7"/>
<keyword evidence="2" id="KW-0677">Repeat</keyword>
<dbReference type="InterPro" id="IPR036322">
    <property type="entry name" value="WD40_repeat_dom_sf"/>
</dbReference>
<evidence type="ECO:0000256" key="3">
    <source>
        <dbReference type="PROSITE-ProRule" id="PRU00221"/>
    </source>
</evidence>
<evidence type="ECO:0000259" key="4">
    <source>
        <dbReference type="Pfam" id="PF23586"/>
    </source>
</evidence>
<evidence type="ECO:0000256" key="1">
    <source>
        <dbReference type="ARBA" id="ARBA00022574"/>
    </source>
</evidence>
<keyword evidence="6" id="KW-1185">Reference proteome</keyword>
<dbReference type="GeneID" id="6749178"/>